<feature type="domain" description="Methyltransferase type 11" evidence="2">
    <location>
        <begin position="66"/>
        <end position="156"/>
    </location>
</feature>
<dbReference type="GO" id="GO:0032259">
    <property type="term" value="P:methylation"/>
    <property type="evidence" value="ECO:0007669"/>
    <property type="project" value="UniProtKB-KW"/>
</dbReference>
<dbReference type="OrthoDB" id="9791837at2"/>
<dbReference type="RefSeq" id="WP_025488160.1">
    <property type="nucleotide sequence ID" value="NZ_CALBAU010000212.1"/>
</dbReference>
<organism evidence="3 4">
    <name type="scientific">Eisenbergiella massiliensis</name>
    <dbReference type="NCBI Taxonomy" id="1720294"/>
    <lineage>
        <taxon>Bacteria</taxon>
        <taxon>Bacillati</taxon>
        <taxon>Bacillota</taxon>
        <taxon>Clostridia</taxon>
        <taxon>Lachnospirales</taxon>
        <taxon>Lachnospiraceae</taxon>
        <taxon>Eisenbergiella</taxon>
    </lineage>
</organism>
<proteinExistence type="predicted"/>
<dbReference type="InterPro" id="IPR029063">
    <property type="entry name" value="SAM-dependent_MTases_sf"/>
</dbReference>
<dbReference type="CDD" id="cd02440">
    <property type="entry name" value="AdoMet_MTases"/>
    <property type="match status" value="1"/>
</dbReference>
<keyword evidence="3" id="KW-0489">Methyltransferase</keyword>
<dbReference type="InterPro" id="IPR050447">
    <property type="entry name" value="Erg6_SMT_methyltransf"/>
</dbReference>
<dbReference type="EMBL" id="QVLU01000004">
    <property type="protein sequence ID" value="RGE73183.1"/>
    <property type="molecule type" value="Genomic_DNA"/>
</dbReference>
<dbReference type="PANTHER" id="PTHR44068">
    <property type="entry name" value="ZGC:194242"/>
    <property type="match status" value="1"/>
</dbReference>
<dbReference type="PANTHER" id="PTHR44068:SF11">
    <property type="entry name" value="GERANYL DIPHOSPHATE 2-C-METHYLTRANSFERASE"/>
    <property type="match status" value="1"/>
</dbReference>
<dbReference type="Pfam" id="PF08241">
    <property type="entry name" value="Methyltransf_11"/>
    <property type="match status" value="1"/>
</dbReference>
<dbReference type="Gene3D" id="3.40.50.150">
    <property type="entry name" value="Vaccinia Virus protein VP39"/>
    <property type="match status" value="1"/>
</dbReference>
<dbReference type="GO" id="GO:0008757">
    <property type="term" value="F:S-adenosylmethionine-dependent methyltransferase activity"/>
    <property type="evidence" value="ECO:0007669"/>
    <property type="project" value="InterPro"/>
</dbReference>
<reference evidence="3 4" key="1">
    <citation type="submission" date="2018-08" db="EMBL/GenBank/DDBJ databases">
        <title>A genome reference for cultivated species of the human gut microbiota.</title>
        <authorList>
            <person name="Zou Y."/>
            <person name="Xue W."/>
            <person name="Luo G."/>
        </authorList>
    </citation>
    <scope>NUCLEOTIDE SEQUENCE [LARGE SCALE GENOMIC DNA]</scope>
    <source>
        <strain evidence="3 4">AF26-4BH</strain>
    </source>
</reference>
<keyword evidence="1 3" id="KW-0808">Transferase</keyword>
<evidence type="ECO:0000256" key="1">
    <source>
        <dbReference type="ARBA" id="ARBA00022679"/>
    </source>
</evidence>
<sequence length="271" mass="31205">MNITAEKNRDSWDRFAAAYSEFNYSEKMLCRIKDTPASAFHPVVWNQLQKYLPHLEGKEICVPSSGDNHAVFAFALMGAHVTSCDISEKQLENARKAAETLGISHSIEFVRADTMTLDPLPDNKYDFVYTSNGVHVWINDLAGMYHSIQRILRPDSPYMLFEIHPFLRPFDDNAKIIKPYDMTGPFEKNSEVTYAWRIQDILNALMDTGIQLVHFEEMPAEKDYDWPFWLSAEDIVKGVTATKEEVDRMHDWKYNPMAALPNWMCAVGIKN</sequence>
<evidence type="ECO:0000259" key="2">
    <source>
        <dbReference type="Pfam" id="PF08241"/>
    </source>
</evidence>
<dbReference type="Proteomes" id="UP000261166">
    <property type="component" value="Unassembled WGS sequence"/>
</dbReference>
<dbReference type="AlphaFoldDB" id="A0A3E3J1M9"/>
<gene>
    <name evidence="3" type="ORF">DWY69_06805</name>
</gene>
<dbReference type="InterPro" id="IPR013216">
    <property type="entry name" value="Methyltransf_11"/>
</dbReference>
<name>A0A3E3J1M9_9FIRM</name>
<accession>A0A3E3J1M9</accession>
<evidence type="ECO:0000313" key="4">
    <source>
        <dbReference type="Proteomes" id="UP000261166"/>
    </source>
</evidence>
<protein>
    <submittedName>
        <fullName evidence="3">Class I SAM-dependent methyltransferase</fullName>
    </submittedName>
</protein>
<dbReference type="SUPFAM" id="SSF53335">
    <property type="entry name" value="S-adenosyl-L-methionine-dependent methyltransferases"/>
    <property type="match status" value="1"/>
</dbReference>
<evidence type="ECO:0000313" key="3">
    <source>
        <dbReference type="EMBL" id="RGE73183.1"/>
    </source>
</evidence>
<comment type="caution">
    <text evidence="3">The sequence shown here is derived from an EMBL/GenBank/DDBJ whole genome shotgun (WGS) entry which is preliminary data.</text>
</comment>